<dbReference type="AlphaFoldDB" id="A0A094L2U8"/>
<dbReference type="RefSeq" id="WP_034731192.1">
    <property type="nucleotide sequence ID" value="NZ_JPIN01000005.1"/>
</dbReference>
<dbReference type="EMBL" id="JPIN01000005">
    <property type="protein sequence ID" value="KFZ28973.1"/>
    <property type="molecule type" value="Genomic_DNA"/>
</dbReference>
<reference evidence="2 3" key="1">
    <citation type="submission" date="2014-06" db="EMBL/GenBank/DDBJ databases">
        <title>Draft genome sequence of Idiomarina sp. MCCC 1A10513.</title>
        <authorList>
            <person name="Du J."/>
            <person name="Lai Q."/>
            <person name="Shao Z."/>
        </authorList>
    </citation>
    <scope>NUCLEOTIDE SEQUENCE [LARGE SCALE GENOMIC DNA]</scope>
    <source>
        <strain evidence="2 3">MCCC 1A10513</strain>
    </source>
</reference>
<keyword evidence="3" id="KW-1185">Reference proteome</keyword>
<comment type="caution">
    <text evidence="2">The sequence shown here is derived from an EMBL/GenBank/DDBJ whole genome shotgun (WGS) entry which is preliminary data.</text>
</comment>
<sequence>MKKALLFMVLSVISHLMIGRAEALQDTQDTSPYGFSYIDHHGQFRFINVNDEASSFIVHPDYDNDLMTFTFNDGSFFVLNQFTDEIVYFNPYTNSLQFGMYGVQSQFNLTDGANSALLSYANHYPYLSQGEAPTDPFCHVQVRPGMPCPPEIGIDSFSDTMNTQTSSFCIVVEARSAYPYDGSATLEQCSRAERYLNLATIASGIAACAATTGIGCVVAAAAASASHMSFQSRINACLASFNQTQLELEACALELNDEDENQGGGSLAPGAVTTPSSDPLVDLAWDQLYRCTTATTSSPFTNPTSHVVCFPI</sequence>
<dbReference type="Proteomes" id="UP000053718">
    <property type="component" value="Unassembled WGS sequence"/>
</dbReference>
<organism evidence="2 3">
    <name type="scientific">Pseudidiomarina atlantica</name>
    <dbReference type="NCBI Taxonomy" id="1517416"/>
    <lineage>
        <taxon>Bacteria</taxon>
        <taxon>Pseudomonadati</taxon>
        <taxon>Pseudomonadota</taxon>
        <taxon>Gammaproteobacteria</taxon>
        <taxon>Alteromonadales</taxon>
        <taxon>Idiomarinaceae</taxon>
        <taxon>Pseudidiomarina</taxon>
    </lineage>
</organism>
<evidence type="ECO:0000313" key="2">
    <source>
        <dbReference type="EMBL" id="KFZ28973.1"/>
    </source>
</evidence>
<gene>
    <name evidence="2" type="ORF">IDAT_04665</name>
</gene>
<keyword evidence="1" id="KW-0732">Signal</keyword>
<feature type="signal peptide" evidence="1">
    <location>
        <begin position="1"/>
        <end position="23"/>
    </location>
</feature>
<name>A0A094L2U8_9GAMM</name>
<feature type="chain" id="PRO_5001900744" evidence="1">
    <location>
        <begin position="24"/>
        <end position="312"/>
    </location>
</feature>
<protein>
    <submittedName>
        <fullName evidence="2">Uncharacterized protein</fullName>
    </submittedName>
</protein>
<evidence type="ECO:0000256" key="1">
    <source>
        <dbReference type="SAM" id="SignalP"/>
    </source>
</evidence>
<evidence type="ECO:0000313" key="3">
    <source>
        <dbReference type="Proteomes" id="UP000053718"/>
    </source>
</evidence>
<accession>A0A094L2U8</accession>
<proteinExistence type="predicted"/>